<keyword evidence="1" id="KW-0732">Signal</keyword>
<feature type="chain" id="PRO_5035905405" description="Secreted protein" evidence="1">
    <location>
        <begin position="28"/>
        <end position="54"/>
    </location>
</feature>
<sequence length="54" mass="5835">MLNLFRESSVLSRSLVVLLVGTCNCSCAEIMKVSSSRCRFHISSASIQVAVPCT</sequence>
<feature type="signal peptide" evidence="1">
    <location>
        <begin position="1"/>
        <end position="27"/>
    </location>
</feature>
<dbReference type="AlphaFoldDB" id="A0A8T0J637"/>
<keyword evidence="3" id="KW-1185">Reference proteome</keyword>
<name>A0A8T0J637_CERPU</name>
<dbReference type="EMBL" id="CM026421">
    <property type="protein sequence ID" value="KAG0590636.1"/>
    <property type="molecule type" value="Genomic_DNA"/>
</dbReference>
<proteinExistence type="predicted"/>
<reference evidence="2" key="1">
    <citation type="submission" date="2020-06" db="EMBL/GenBank/DDBJ databases">
        <title>WGS assembly of Ceratodon purpureus strain R40.</title>
        <authorList>
            <person name="Carey S.B."/>
            <person name="Jenkins J."/>
            <person name="Shu S."/>
            <person name="Lovell J.T."/>
            <person name="Sreedasyam A."/>
            <person name="Maumus F."/>
            <person name="Tiley G.P."/>
            <person name="Fernandez-Pozo N."/>
            <person name="Barry K."/>
            <person name="Chen C."/>
            <person name="Wang M."/>
            <person name="Lipzen A."/>
            <person name="Daum C."/>
            <person name="Saski C.A."/>
            <person name="Payton A.C."/>
            <person name="Mcbreen J.C."/>
            <person name="Conrad R.E."/>
            <person name="Kollar L.M."/>
            <person name="Olsson S."/>
            <person name="Huttunen S."/>
            <person name="Landis J.B."/>
            <person name="Wickett N.J."/>
            <person name="Johnson M.G."/>
            <person name="Rensing S.A."/>
            <person name="Grimwood J."/>
            <person name="Schmutz J."/>
            <person name="Mcdaniel S.F."/>
        </authorList>
    </citation>
    <scope>NUCLEOTIDE SEQUENCE</scope>
    <source>
        <strain evidence="2">R40</strain>
    </source>
</reference>
<protein>
    <recommendedName>
        <fullName evidence="4">Secreted protein</fullName>
    </recommendedName>
</protein>
<evidence type="ECO:0000313" key="2">
    <source>
        <dbReference type="EMBL" id="KAG0590636.1"/>
    </source>
</evidence>
<organism evidence="2 3">
    <name type="scientific">Ceratodon purpureus</name>
    <name type="common">Fire moss</name>
    <name type="synonym">Dicranum purpureum</name>
    <dbReference type="NCBI Taxonomy" id="3225"/>
    <lineage>
        <taxon>Eukaryota</taxon>
        <taxon>Viridiplantae</taxon>
        <taxon>Streptophyta</taxon>
        <taxon>Embryophyta</taxon>
        <taxon>Bryophyta</taxon>
        <taxon>Bryophytina</taxon>
        <taxon>Bryopsida</taxon>
        <taxon>Dicranidae</taxon>
        <taxon>Pseudoditrichales</taxon>
        <taxon>Ditrichaceae</taxon>
        <taxon>Ceratodon</taxon>
    </lineage>
</organism>
<accession>A0A8T0J637</accession>
<evidence type="ECO:0008006" key="4">
    <source>
        <dbReference type="Google" id="ProtNLM"/>
    </source>
</evidence>
<gene>
    <name evidence="2" type="ORF">KC19_1G115400</name>
</gene>
<comment type="caution">
    <text evidence="2">The sequence shown here is derived from an EMBL/GenBank/DDBJ whole genome shotgun (WGS) entry which is preliminary data.</text>
</comment>
<dbReference type="Proteomes" id="UP000822688">
    <property type="component" value="Chromosome 1"/>
</dbReference>
<evidence type="ECO:0000256" key="1">
    <source>
        <dbReference type="SAM" id="SignalP"/>
    </source>
</evidence>
<evidence type="ECO:0000313" key="3">
    <source>
        <dbReference type="Proteomes" id="UP000822688"/>
    </source>
</evidence>